<organism evidence="4 5">
    <name type="scientific">Effrenium voratum</name>
    <dbReference type="NCBI Taxonomy" id="2562239"/>
    <lineage>
        <taxon>Eukaryota</taxon>
        <taxon>Sar</taxon>
        <taxon>Alveolata</taxon>
        <taxon>Dinophyceae</taxon>
        <taxon>Suessiales</taxon>
        <taxon>Symbiodiniaceae</taxon>
        <taxon>Effrenium</taxon>
    </lineage>
</organism>
<dbReference type="SUPFAM" id="SSF81631">
    <property type="entry name" value="PAP/OAS1 substrate-binding domain"/>
    <property type="match status" value="1"/>
</dbReference>
<evidence type="ECO:0000313" key="5">
    <source>
        <dbReference type="Proteomes" id="UP001178507"/>
    </source>
</evidence>
<dbReference type="Gene3D" id="1.10.1410.10">
    <property type="match status" value="1"/>
</dbReference>
<protein>
    <recommendedName>
        <fullName evidence="3">PAP-associated domain-containing protein</fullName>
    </recommendedName>
</protein>
<accession>A0AA36MWX4</accession>
<comment type="caution">
    <text evidence="4">The sequence shown here is derived from an EMBL/GenBank/DDBJ whole genome shotgun (WGS) entry which is preliminary data.</text>
</comment>
<dbReference type="InterPro" id="IPR002058">
    <property type="entry name" value="PAP_assoc"/>
</dbReference>
<dbReference type="GO" id="GO:0046872">
    <property type="term" value="F:metal ion binding"/>
    <property type="evidence" value="ECO:0007669"/>
    <property type="project" value="UniProtKB-KW"/>
</dbReference>
<evidence type="ECO:0000256" key="2">
    <source>
        <dbReference type="ARBA" id="ARBA00022842"/>
    </source>
</evidence>
<feature type="domain" description="PAP-associated" evidence="3">
    <location>
        <begin position="40"/>
        <end position="76"/>
    </location>
</feature>
<dbReference type="AlphaFoldDB" id="A0AA36MWX4"/>
<feature type="non-terminal residue" evidence="4">
    <location>
        <position position="1"/>
    </location>
</feature>
<dbReference type="Pfam" id="PF03828">
    <property type="entry name" value="PAP_assoc"/>
    <property type="match status" value="1"/>
</dbReference>
<evidence type="ECO:0000256" key="1">
    <source>
        <dbReference type="ARBA" id="ARBA00022723"/>
    </source>
</evidence>
<keyword evidence="2" id="KW-0460">Magnesium</keyword>
<dbReference type="EMBL" id="CAUJNA010001393">
    <property type="protein sequence ID" value="CAJ1386657.1"/>
    <property type="molecule type" value="Genomic_DNA"/>
</dbReference>
<gene>
    <name evidence="4" type="ORF">EVOR1521_LOCUS12897</name>
</gene>
<evidence type="ECO:0000259" key="3">
    <source>
        <dbReference type="Pfam" id="PF03828"/>
    </source>
</evidence>
<proteinExistence type="predicted"/>
<name>A0AA36MWX4_9DINO</name>
<evidence type="ECO:0000313" key="4">
    <source>
        <dbReference type="EMBL" id="CAJ1386657.1"/>
    </source>
</evidence>
<sequence length="125" mass="14521">MVAYHWRRMGFLGALRPKSRQSLSFARSEAPENSSEVDAEMLAKFFQFYASDFDWQKEVVSLQGTYHPKKTELLWIEDPVEPGVDLAGPYLSPFRLARLRGEFRRAQRLLRAGAGWEEIFQHRGT</sequence>
<keyword evidence="5" id="KW-1185">Reference proteome</keyword>
<keyword evidence="1" id="KW-0479">Metal-binding</keyword>
<reference evidence="4" key="1">
    <citation type="submission" date="2023-08" db="EMBL/GenBank/DDBJ databases">
        <authorList>
            <person name="Chen Y."/>
            <person name="Shah S."/>
            <person name="Dougan E. K."/>
            <person name="Thang M."/>
            <person name="Chan C."/>
        </authorList>
    </citation>
    <scope>NUCLEOTIDE SEQUENCE</scope>
</reference>
<dbReference type="Proteomes" id="UP001178507">
    <property type="component" value="Unassembled WGS sequence"/>
</dbReference>